<keyword evidence="4 7" id="KW-1133">Transmembrane helix</keyword>
<feature type="transmembrane region" description="Helical" evidence="7">
    <location>
        <begin position="444"/>
        <end position="461"/>
    </location>
</feature>
<comment type="subcellular location">
    <subcellularLocation>
        <location evidence="1">Membrane</location>
        <topology evidence="1">Multi-pass membrane protein</topology>
    </subcellularLocation>
</comment>
<dbReference type="GO" id="GO:0022857">
    <property type="term" value="F:transmembrane transporter activity"/>
    <property type="evidence" value="ECO:0007669"/>
    <property type="project" value="InterPro"/>
</dbReference>
<evidence type="ECO:0000256" key="2">
    <source>
        <dbReference type="ARBA" id="ARBA00022448"/>
    </source>
</evidence>
<feature type="domain" description="Major facilitator superfamily (MFS) profile" evidence="8">
    <location>
        <begin position="22"/>
        <end position="465"/>
    </location>
</feature>
<dbReference type="InterPro" id="IPR050930">
    <property type="entry name" value="MFS_Vesicular_Transporter"/>
</dbReference>
<dbReference type="PANTHER" id="PTHR23506:SF37">
    <property type="entry name" value="MAJOR FACILITATOR SUPERFAMILY (MFS) PROFILE DOMAIN-CONTAINING PROTEIN"/>
    <property type="match status" value="1"/>
</dbReference>
<feature type="transmembrane region" description="Helical" evidence="7">
    <location>
        <begin position="179"/>
        <end position="201"/>
    </location>
</feature>
<evidence type="ECO:0000256" key="3">
    <source>
        <dbReference type="ARBA" id="ARBA00022692"/>
    </source>
</evidence>
<protein>
    <submittedName>
        <fullName evidence="9">MFS transporter</fullName>
    </submittedName>
</protein>
<dbReference type="PROSITE" id="PS50850">
    <property type="entry name" value="MFS"/>
    <property type="match status" value="1"/>
</dbReference>
<evidence type="ECO:0000313" key="10">
    <source>
        <dbReference type="Proteomes" id="UP000242519"/>
    </source>
</evidence>
<keyword evidence="3 7" id="KW-0812">Transmembrane</keyword>
<keyword evidence="10" id="KW-1185">Reference proteome</keyword>
<feature type="region of interest" description="Disordered" evidence="6">
    <location>
        <begin position="213"/>
        <end position="238"/>
    </location>
</feature>
<feature type="transmembrane region" description="Helical" evidence="7">
    <location>
        <begin position="336"/>
        <end position="353"/>
    </location>
</feature>
<accession>A0A218YS28</accession>
<dbReference type="PANTHER" id="PTHR23506">
    <property type="entry name" value="GH10249P"/>
    <property type="match status" value="1"/>
</dbReference>
<dbReference type="CDD" id="cd17325">
    <property type="entry name" value="MFS_MdtG_SLC18_like"/>
    <property type="match status" value="1"/>
</dbReference>
<dbReference type="Gene3D" id="1.20.1250.20">
    <property type="entry name" value="MFS general substrate transporter like domains"/>
    <property type="match status" value="2"/>
</dbReference>
<feature type="transmembrane region" description="Helical" evidence="7">
    <location>
        <begin position="118"/>
        <end position="140"/>
    </location>
</feature>
<evidence type="ECO:0000256" key="4">
    <source>
        <dbReference type="ARBA" id="ARBA00022989"/>
    </source>
</evidence>
<evidence type="ECO:0000256" key="1">
    <source>
        <dbReference type="ARBA" id="ARBA00004141"/>
    </source>
</evidence>
<organism evidence="9 10">
    <name type="scientific">Diplocarpon coronariae</name>
    <dbReference type="NCBI Taxonomy" id="2795749"/>
    <lineage>
        <taxon>Eukaryota</taxon>
        <taxon>Fungi</taxon>
        <taxon>Dikarya</taxon>
        <taxon>Ascomycota</taxon>
        <taxon>Pezizomycotina</taxon>
        <taxon>Leotiomycetes</taxon>
        <taxon>Helotiales</taxon>
        <taxon>Drepanopezizaceae</taxon>
        <taxon>Diplocarpon</taxon>
    </lineage>
</organism>
<sequence>MTGQTSSSMPKGMEWRSSTAFIISTVAIGMFTDLFLYGLVVPILPFILVDRIHVPPSEVQYYTSMLLACYAGAQVLFSMVAGYIADKVPSRQPPFLFGLAALFASTAMLFWGKSIPLLILARLLQGMSASVVWTIGLALIMDTVGTAKLGVTIGSIFSMISVGELAAPPLGGVLYKKGGSIAVFGIGVGLLGVDFIMRLLVIEKKTAATYGLVSESGEEDEEEGEASETSPLLSNGRTKQEELEMWRVPENQPDWIRNLPILYCLGNTRLLVSQLLAFTQATLLAMFDSTIVIEAQVLFGFDSLKAGLIFIPQILPCLVVGPLAGRAVDKYGARPIATLGLIFLSIPLVLLRIPHAGGAAEIAKMSAILSLSGIGISMISAPSIVEASYVVEQYHAANEDFFGKQGPYGQLYAMSSIAFSAGLTVGPVAAGAMRNSIGYGNMNAVMAGFCACVSLLAWRYLGTIPKKIDSI</sequence>
<feature type="transmembrane region" description="Helical" evidence="7">
    <location>
        <begin position="61"/>
        <end position="83"/>
    </location>
</feature>
<gene>
    <name evidence="9" type="ORF">B2J93_9579</name>
</gene>
<feature type="transmembrane region" description="Helical" evidence="7">
    <location>
        <begin position="21"/>
        <end position="49"/>
    </location>
</feature>
<dbReference type="InterPro" id="IPR011701">
    <property type="entry name" value="MFS"/>
</dbReference>
<dbReference type="STRING" id="503106.A0A218YS28"/>
<reference evidence="9 10" key="1">
    <citation type="submission" date="2017-04" db="EMBL/GenBank/DDBJ databases">
        <title>Draft genome sequence of Marssonina coronaria NL1: causal agent of apple blotch.</title>
        <authorList>
            <person name="Cheng Q."/>
        </authorList>
    </citation>
    <scope>NUCLEOTIDE SEQUENCE [LARGE SCALE GENOMIC DNA]</scope>
    <source>
        <strain evidence="9 10">NL1</strain>
    </source>
</reference>
<dbReference type="OrthoDB" id="5086884at2759"/>
<feature type="transmembrane region" description="Helical" evidence="7">
    <location>
        <begin position="95"/>
        <end position="112"/>
    </location>
</feature>
<dbReference type="SUPFAM" id="SSF103473">
    <property type="entry name" value="MFS general substrate transporter"/>
    <property type="match status" value="1"/>
</dbReference>
<proteinExistence type="predicted"/>
<evidence type="ECO:0000256" key="7">
    <source>
        <dbReference type="SAM" id="Phobius"/>
    </source>
</evidence>
<dbReference type="AlphaFoldDB" id="A0A218YS28"/>
<evidence type="ECO:0000256" key="6">
    <source>
        <dbReference type="SAM" id="MobiDB-lite"/>
    </source>
</evidence>
<name>A0A218YS28_9HELO</name>
<dbReference type="InterPro" id="IPR036259">
    <property type="entry name" value="MFS_trans_sf"/>
</dbReference>
<keyword evidence="5 7" id="KW-0472">Membrane</keyword>
<feature type="transmembrane region" description="Helical" evidence="7">
    <location>
        <begin position="411"/>
        <end position="432"/>
    </location>
</feature>
<comment type="caution">
    <text evidence="9">The sequence shown here is derived from an EMBL/GenBank/DDBJ whole genome shotgun (WGS) entry which is preliminary data.</text>
</comment>
<evidence type="ECO:0000256" key="5">
    <source>
        <dbReference type="ARBA" id="ARBA00023136"/>
    </source>
</evidence>
<dbReference type="GO" id="GO:0016020">
    <property type="term" value="C:membrane"/>
    <property type="evidence" value="ECO:0007669"/>
    <property type="project" value="UniProtKB-SubCell"/>
</dbReference>
<feature type="transmembrane region" description="Helical" evidence="7">
    <location>
        <begin position="365"/>
        <end position="391"/>
    </location>
</feature>
<dbReference type="InParanoid" id="A0A218YS28"/>
<dbReference type="InterPro" id="IPR020846">
    <property type="entry name" value="MFS_dom"/>
</dbReference>
<dbReference type="Pfam" id="PF07690">
    <property type="entry name" value="MFS_1"/>
    <property type="match status" value="1"/>
</dbReference>
<evidence type="ECO:0000313" key="9">
    <source>
        <dbReference type="EMBL" id="OWO97307.1"/>
    </source>
</evidence>
<dbReference type="Proteomes" id="UP000242519">
    <property type="component" value="Unassembled WGS sequence"/>
</dbReference>
<keyword evidence="2" id="KW-0813">Transport</keyword>
<feature type="transmembrane region" description="Helical" evidence="7">
    <location>
        <begin position="306"/>
        <end position="324"/>
    </location>
</feature>
<evidence type="ECO:0000259" key="8">
    <source>
        <dbReference type="PROSITE" id="PS50850"/>
    </source>
</evidence>
<dbReference type="EMBL" id="MZNU01000449">
    <property type="protein sequence ID" value="OWO97307.1"/>
    <property type="molecule type" value="Genomic_DNA"/>
</dbReference>
<feature type="transmembrane region" description="Helical" evidence="7">
    <location>
        <begin position="147"/>
        <end position="167"/>
    </location>
</feature>
<feature type="compositionally biased region" description="Acidic residues" evidence="6">
    <location>
        <begin position="216"/>
        <end position="226"/>
    </location>
</feature>